<keyword evidence="5 6" id="KW-0472">Membrane</keyword>
<dbReference type="AlphaFoldDB" id="A0A1R2C3N1"/>
<sequence>MEELGINPDHIKQKTISILTFKHVDERLLEDPDMAGPFLYVLIFGGLLLLAGKVHFGAIYGFGVMGSIGIFTVLNLMSQSREIDLYRTVSILGYALLPIVILSAIGVFMRFNNPVGMLLVVLSVCWSTYTATSFFETLLELKDQRWLISYPIGLLYACFTLLAIF</sequence>
<evidence type="ECO:0000313" key="9">
    <source>
        <dbReference type="Proteomes" id="UP000187209"/>
    </source>
</evidence>
<evidence type="ECO:0000256" key="6">
    <source>
        <dbReference type="RuleBase" id="RU361264"/>
    </source>
</evidence>
<accession>A0A1R2C3N1</accession>
<feature type="domain" description="Yip1" evidence="7">
    <location>
        <begin position="26"/>
        <end position="162"/>
    </location>
</feature>
<name>A0A1R2C3N1_9CILI</name>
<dbReference type="Proteomes" id="UP000187209">
    <property type="component" value="Unassembled WGS sequence"/>
</dbReference>
<evidence type="ECO:0000256" key="5">
    <source>
        <dbReference type="ARBA" id="ARBA00023136"/>
    </source>
</evidence>
<dbReference type="PANTHER" id="PTHR21236">
    <property type="entry name" value="GOLGI MEMBRANE PROTEIN YIP1"/>
    <property type="match status" value="1"/>
</dbReference>
<evidence type="ECO:0000256" key="4">
    <source>
        <dbReference type="ARBA" id="ARBA00022989"/>
    </source>
</evidence>
<dbReference type="GO" id="GO:0005802">
    <property type="term" value="C:trans-Golgi network"/>
    <property type="evidence" value="ECO:0007669"/>
    <property type="project" value="TreeGrafter"/>
</dbReference>
<keyword evidence="4 6" id="KW-1133">Transmembrane helix</keyword>
<feature type="transmembrane region" description="Helical" evidence="6">
    <location>
        <begin position="58"/>
        <end position="77"/>
    </location>
</feature>
<organism evidence="8 9">
    <name type="scientific">Stentor coeruleus</name>
    <dbReference type="NCBI Taxonomy" id="5963"/>
    <lineage>
        <taxon>Eukaryota</taxon>
        <taxon>Sar</taxon>
        <taxon>Alveolata</taxon>
        <taxon>Ciliophora</taxon>
        <taxon>Postciliodesmatophora</taxon>
        <taxon>Heterotrichea</taxon>
        <taxon>Heterotrichida</taxon>
        <taxon>Stentoridae</taxon>
        <taxon>Stentor</taxon>
    </lineage>
</organism>
<dbReference type="EMBL" id="MPUH01000297">
    <property type="protein sequence ID" value="OMJ83616.1"/>
    <property type="molecule type" value="Genomic_DNA"/>
</dbReference>
<evidence type="ECO:0000256" key="3">
    <source>
        <dbReference type="ARBA" id="ARBA00022692"/>
    </source>
</evidence>
<keyword evidence="3 6" id="KW-0812">Transmembrane</keyword>
<evidence type="ECO:0000256" key="1">
    <source>
        <dbReference type="ARBA" id="ARBA00004141"/>
    </source>
</evidence>
<gene>
    <name evidence="8" type="ORF">SteCoe_15404</name>
</gene>
<feature type="transmembrane region" description="Helical" evidence="6">
    <location>
        <begin position="115"/>
        <end position="135"/>
    </location>
</feature>
<protein>
    <recommendedName>
        <fullName evidence="6">Protein YIPF</fullName>
    </recommendedName>
</protein>
<dbReference type="GO" id="GO:0006888">
    <property type="term" value="P:endoplasmic reticulum to Golgi vesicle-mediated transport"/>
    <property type="evidence" value="ECO:0007669"/>
    <property type="project" value="InterPro"/>
</dbReference>
<dbReference type="Pfam" id="PF04893">
    <property type="entry name" value="Yip1"/>
    <property type="match status" value="1"/>
</dbReference>
<dbReference type="InterPro" id="IPR006977">
    <property type="entry name" value="Yip1_dom"/>
</dbReference>
<comment type="similarity">
    <text evidence="2 6">Belongs to the YIP1 family.</text>
</comment>
<dbReference type="PANTHER" id="PTHR21236:SF2">
    <property type="entry name" value="PROTEIN YIPF"/>
    <property type="match status" value="1"/>
</dbReference>
<dbReference type="GO" id="GO:0000139">
    <property type="term" value="C:Golgi membrane"/>
    <property type="evidence" value="ECO:0007669"/>
    <property type="project" value="UniProtKB-SubCell"/>
</dbReference>
<keyword evidence="9" id="KW-1185">Reference proteome</keyword>
<dbReference type="GO" id="GO:0048280">
    <property type="term" value="P:vesicle fusion with Golgi apparatus"/>
    <property type="evidence" value="ECO:0007669"/>
    <property type="project" value="TreeGrafter"/>
</dbReference>
<proteinExistence type="inferred from homology"/>
<comment type="caution">
    <text evidence="8">The sequence shown here is derived from an EMBL/GenBank/DDBJ whole genome shotgun (WGS) entry which is preliminary data.</text>
</comment>
<dbReference type="OrthoDB" id="440385at2759"/>
<evidence type="ECO:0000313" key="8">
    <source>
        <dbReference type="EMBL" id="OMJ83616.1"/>
    </source>
</evidence>
<feature type="transmembrane region" description="Helical" evidence="6">
    <location>
        <begin position="89"/>
        <end position="109"/>
    </location>
</feature>
<feature type="transmembrane region" description="Helical" evidence="6">
    <location>
        <begin position="147"/>
        <end position="164"/>
    </location>
</feature>
<evidence type="ECO:0000256" key="2">
    <source>
        <dbReference type="ARBA" id="ARBA00010596"/>
    </source>
</evidence>
<dbReference type="InterPro" id="IPR045231">
    <property type="entry name" value="Yip1/4-like"/>
</dbReference>
<evidence type="ECO:0000259" key="7">
    <source>
        <dbReference type="Pfam" id="PF04893"/>
    </source>
</evidence>
<comment type="subcellular location">
    <subcellularLocation>
        <location evidence="6">Golgi apparatus membrane</location>
        <topology evidence="6">Multi-pass membrane protein</topology>
    </subcellularLocation>
    <subcellularLocation>
        <location evidence="1">Membrane</location>
        <topology evidence="1">Multi-pass membrane protein</topology>
    </subcellularLocation>
</comment>
<reference evidence="8 9" key="1">
    <citation type="submission" date="2016-11" db="EMBL/GenBank/DDBJ databases">
        <title>The macronuclear genome of Stentor coeruleus: a giant cell with tiny introns.</title>
        <authorList>
            <person name="Slabodnick M."/>
            <person name="Ruby J.G."/>
            <person name="Reiff S.B."/>
            <person name="Swart E.C."/>
            <person name="Gosai S."/>
            <person name="Prabakaran S."/>
            <person name="Witkowska E."/>
            <person name="Larue G.E."/>
            <person name="Fisher S."/>
            <person name="Freeman R.M."/>
            <person name="Gunawardena J."/>
            <person name="Chu W."/>
            <person name="Stover N.A."/>
            <person name="Gregory B.D."/>
            <person name="Nowacki M."/>
            <person name="Derisi J."/>
            <person name="Roy S.W."/>
            <person name="Marshall W.F."/>
            <person name="Sood P."/>
        </authorList>
    </citation>
    <scope>NUCLEOTIDE SEQUENCE [LARGE SCALE GENOMIC DNA]</scope>
    <source>
        <strain evidence="8">WM001</strain>
    </source>
</reference>
<feature type="transmembrane region" description="Helical" evidence="6">
    <location>
        <begin position="34"/>
        <end position="52"/>
    </location>
</feature>